<comment type="caution">
    <text evidence="3">The sequence shown here is derived from an EMBL/GenBank/DDBJ whole genome shotgun (WGS) entry which is preliminary data.</text>
</comment>
<evidence type="ECO:0000256" key="2">
    <source>
        <dbReference type="SAM" id="MobiDB-lite"/>
    </source>
</evidence>
<gene>
    <name evidence="3" type="ORF">PCOR1329_LOCUS14866</name>
</gene>
<organism evidence="3 4">
    <name type="scientific">Prorocentrum cordatum</name>
    <dbReference type="NCBI Taxonomy" id="2364126"/>
    <lineage>
        <taxon>Eukaryota</taxon>
        <taxon>Sar</taxon>
        <taxon>Alveolata</taxon>
        <taxon>Dinophyceae</taxon>
        <taxon>Prorocentrales</taxon>
        <taxon>Prorocentraceae</taxon>
        <taxon>Prorocentrum</taxon>
    </lineage>
</organism>
<sequence length="731" mass="81535">MARIGHCKFCELNKRYHDTLEWKMIRGKAAADETKAEWQANPADKKYARKSLIQSSQFQKSHSSDTFSTNRDLDRPMTRQAFHCHCQDILGLTELEESEWWQELEENPRIDRDNKGCRGRLQLWIPVGPEWERGGRRSVQSAFVEKGSEQKNMSESEAASIKEFVQESSASTADSFFSNKLELQIVLKRKDALDEVSVKKEYAVEAGSASGKKRKVSHKVYVPERDCPKIHANMVTDIAKLNTAFAANQRKVDDVTKRLQSIPVTETNDAKPFVSYIKSLQTRWQLTVKWKGLHNVIKLFNLSVDNGNAASASPAHSYPPTPGSGSQPAPLPDSDMQSISLLDLAEREKARKPFAGDPTKIKSLNEMHTLCEEDLDDLVETWNECLAIATELNASVKTTCGHIESHLTQKRKRQEREARDLEKKQQADALKKVKEEAAQAAAAIRAKVKQPLQPSALAVKPIFLASWSHVEDADAVTEVPANDSMSWNMPFAVKENDDITLLIGSSGIQKELTAWATEFSKTQDLRGQKHLQGHGKAAENGLTEAAHFFEKWKPPTVDISAVDGGSAFVNSIWKLGFKEEMTWTGFTPNCAALMRRLAAGKVHCLMVDTTTVFATMLKEDCPEVIKKIHAPGDVAATIEAFANLDDDGAKQAVDAGITARKTIQVAKSLLYAPMGWMVAEMCLKGEALNYGIRKSTIVMTEVSKEHFDQATRLFMEMKKDTSRMEAILALI</sequence>
<dbReference type="Proteomes" id="UP001189429">
    <property type="component" value="Unassembled WGS sequence"/>
</dbReference>
<reference evidence="3" key="1">
    <citation type="submission" date="2023-10" db="EMBL/GenBank/DDBJ databases">
        <authorList>
            <person name="Chen Y."/>
            <person name="Shah S."/>
            <person name="Dougan E. K."/>
            <person name="Thang M."/>
            <person name="Chan C."/>
        </authorList>
    </citation>
    <scope>NUCLEOTIDE SEQUENCE [LARGE SCALE GENOMIC DNA]</scope>
</reference>
<name>A0ABN9QVA4_9DINO</name>
<keyword evidence="1" id="KW-0175">Coiled coil</keyword>
<protein>
    <submittedName>
        <fullName evidence="3">Uncharacterized protein</fullName>
    </submittedName>
</protein>
<feature type="region of interest" description="Disordered" evidence="2">
    <location>
        <begin position="310"/>
        <end position="335"/>
    </location>
</feature>
<evidence type="ECO:0000313" key="3">
    <source>
        <dbReference type="EMBL" id="CAK0809664.1"/>
    </source>
</evidence>
<dbReference type="EMBL" id="CAUYUJ010004459">
    <property type="protein sequence ID" value="CAK0809664.1"/>
    <property type="molecule type" value="Genomic_DNA"/>
</dbReference>
<proteinExistence type="predicted"/>
<feature type="coiled-coil region" evidence="1">
    <location>
        <begin position="404"/>
        <end position="450"/>
    </location>
</feature>
<accession>A0ABN9QVA4</accession>
<keyword evidence="4" id="KW-1185">Reference proteome</keyword>
<evidence type="ECO:0000256" key="1">
    <source>
        <dbReference type="SAM" id="Coils"/>
    </source>
</evidence>
<evidence type="ECO:0000313" key="4">
    <source>
        <dbReference type="Proteomes" id="UP001189429"/>
    </source>
</evidence>